<comment type="caution">
    <text evidence="4">The sequence shown here is derived from an EMBL/GenBank/DDBJ whole genome shotgun (WGS) entry which is preliminary data.</text>
</comment>
<dbReference type="InterPro" id="IPR006162">
    <property type="entry name" value="Ppantetheine_attach_site"/>
</dbReference>
<reference evidence="4 5" key="1">
    <citation type="submission" date="2019-08" db="EMBL/GenBank/DDBJ databases">
        <title>Draft genome for granaticin producer strain Streptomyces parvus C05.</title>
        <authorList>
            <person name="Gonzalez-Pimentel J.L."/>
        </authorList>
    </citation>
    <scope>NUCLEOTIDE SEQUENCE [LARGE SCALE GENOMIC DNA]</scope>
    <source>
        <strain evidence="4 5">C05</strain>
    </source>
</reference>
<dbReference type="InterPro" id="IPR036736">
    <property type="entry name" value="ACP-like_sf"/>
</dbReference>
<dbReference type="PROSITE" id="PS50075">
    <property type="entry name" value="CARRIER"/>
    <property type="match status" value="1"/>
</dbReference>
<dbReference type="Pfam" id="PF00550">
    <property type="entry name" value="PP-binding"/>
    <property type="match status" value="1"/>
</dbReference>
<dbReference type="PROSITE" id="PS00012">
    <property type="entry name" value="PHOSPHOPANTETHEINE"/>
    <property type="match status" value="1"/>
</dbReference>
<organism evidence="4 5">
    <name type="scientific">Streptomyces parvus</name>
    <dbReference type="NCBI Taxonomy" id="66428"/>
    <lineage>
        <taxon>Bacteria</taxon>
        <taxon>Bacillati</taxon>
        <taxon>Actinomycetota</taxon>
        <taxon>Actinomycetes</taxon>
        <taxon>Kitasatosporales</taxon>
        <taxon>Streptomycetaceae</taxon>
        <taxon>Streptomyces</taxon>
    </lineage>
</organism>
<protein>
    <recommendedName>
        <fullName evidence="3">Carrier domain-containing protein</fullName>
    </recommendedName>
</protein>
<proteinExistence type="predicted"/>
<dbReference type="Proteomes" id="UP000323242">
    <property type="component" value="Unassembled WGS sequence"/>
</dbReference>
<name>A0A5D4I9Z9_9ACTN</name>
<gene>
    <name evidence="4" type="ORF">FY004_33295</name>
</gene>
<dbReference type="SUPFAM" id="SSF47336">
    <property type="entry name" value="ACP-like"/>
    <property type="match status" value="1"/>
</dbReference>
<dbReference type="EMBL" id="VSZQ01000276">
    <property type="protein sequence ID" value="TYR49572.1"/>
    <property type="molecule type" value="Genomic_DNA"/>
</dbReference>
<evidence type="ECO:0000256" key="1">
    <source>
        <dbReference type="ARBA" id="ARBA00022450"/>
    </source>
</evidence>
<dbReference type="GO" id="GO:0031177">
    <property type="term" value="F:phosphopantetheine binding"/>
    <property type="evidence" value="ECO:0007669"/>
    <property type="project" value="InterPro"/>
</dbReference>
<dbReference type="RefSeq" id="WP_148904790.1">
    <property type="nucleotide sequence ID" value="NZ_VSZQ01000276.1"/>
</dbReference>
<dbReference type="Gene3D" id="1.10.1200.10">
    <property type="entry name" value="ACP-like"/>
    <property type="match status" value="1"/>
</dbReference>
<dbReference type="AlphaFoldDB" id="A0A5D4I9Z9"/>
<dbReference type="SMART" id="SM00823">
    <property type="entry name" value="PKS_PP"/>
    <property type="match status" value="1"/>
</dbReference>
<keyword evidence="2" id="KW-0597">Phosphoprotein</keyword>
<accession>A0A5D4I9Z9</accession>
<keyword evidence="5" id="KW-1185">Reference proteome</keyword>
<evidence type="ECO:0000256" key="2">
    <source>
        <dbReference type="ARBA" id="ARBA00022553"/>
    </source>
</evidence>
<dbReference type="GO" id="GO:0017000">
    <property type="term" value="P:antibiotic biosynthetic process"/>
    <property type="evidence" value="ECO:0007669"/>
    <property type="project" value="UniProtKB-ARBA"/>
</dbReference>
<dbReference type="InterPro" id="IPR020806">
    <property type="entry name" value="PKS_PP-bd"/>
</dbReference>
<feature type="domain" description="Carrier" evidence="3">
    <location>
        <begin position="7"/>
        <end position="85"/>
    </location>
</feature>
<dbReference type="InterPro" id="IPR009081">
    <property type="entry name" value="PP-bd_ACP"/>
</dbReference>
<keyword evidence="1" id="KW-0596">Phosphopantetheine</keyword>
<dbReference type="SMART" id="SM01294">
    <property type="entry name" value="PKS_PP_betabranch"/>
    <property type="match status" value="1"/>
</dbReference>
<evidence type="ECO:0000313" key="4">
    <source>
        <dbReference type="EMBL" id="TYR49572.1"/>
    </source>
</evidence>
<evidence type="ECO:0000259" key="3">
    <source>
        <dbReference type="PROSITE" id="PS50075"/>
    </source>
</evidence>
<evidence type="ECO:0000313" key="5">
    <source>
        <dbReference type="Proteomes" id="UP000323242"/>
    </source>
</evidence>
<sequence>MPSSSATPTSETLTAWLTERLAVHVRMNPEEIQPDVPMASYGLDSVTTVTMLVEIEDELGFPLDPNVPWEYPTIDALTGYLTDEARRQDKSDAQDG</sequence>